<organism evidence="5 6">
    <name type="scientific">Capronia epimyces CBS 606.96</name>
    <dbReference type="NCBI Taxonomy" id="1182542"/>
    <lineage>
        <taxon>Eukaryota</taxon>
        <taxon>Fungi</taxon>
        <taxon>Dikarya</taxon>
        <taxon>Ascomycota</taxon>
        <taxon>Pezizomycotina</taxon>
        <taxon>Eurotiomycetes</taxon>
        <taxon>Chaetothyriomycetidae</taxon>
        <taxon>Chaetothyriales</taxon>
        <taxon>Herpotrichiellaceae</taxon>
        <taxon>Capronia</taxon>
    </lineage>
</organism>
<dbReference type="InterPro" id="IPR002347">
    <property type="entry name" value="SDR_fam"/>
</dbReference>
<evidence type="ECO:0000256" key="1">
    <source>
        <dbReference type="ARBA" id="ARBA00006484"/>
    </source>
</evidence>
<dbReference type="PROSITE" id="PS00061">
    <property type="entry name" value="ADH_SHORT"/>
    <property type="match status" value="1"/>
</dbReference>
<dbReference type="Gene3D" id="3.40.50.720">
    <property type="entry name" value="NAD(P)-binding Rossmann-like Domain"/>
    <property type="match status" value="1"/>
</dbReference>
<evidence type="ECO:0008006" key="7">
    <source>
        <dbReference type="Google" id="ProtNLM"/>
    </source>
</evidence>
<dbReference type="PRINTS" id="PR00081">
    <property type="entry name" value="GDHRDH"/>
</dbReference>
<dbReference type="GO" id="GO:0005737">
    <property type="term" value="C:cytoplasm"/>
    <property type="evidence" value="ECO:0007669"/>
    <property type="project" value="TreeGrafter"/>
</dbReference>
<dbReference type="Pfam" id="PF00106">
    <property type="entry name" value="adh_short"/>
    <property type="match status" value="1"/>
</dbReference>
<evidence type="ECO:0000256" key="2">
    <source>
        <dbReference type="ARBA" id="ARBA00022857"/>
    </source>
</evidence>
<feature type="region of interest" description="Disordered" evidence="4">
    <location>
        <begin position="154"/>
        <end position="173"/>
    </location>
</feature>
<comment type="caution">
    <text evidence="5">The sequence shown here is derived from an EMBL/GenBank/DDBJ whole genome shotgun (WGS) entry which is preliminary data.</text>
</comment>
<dbReference type="GO" id="GO:0016616">
    <property type="term" value="F:oxidoreductase activity, acting on the CH-OH group of donors, NAD or NADP as acceptor"/>
    <property type="evidence" value="ECO:0007669"/>
    <property type="project" value="TreeGrafter"/>
</dbReference>
<accession>W9XV15</accession>
<gene>
    <name evidence="5" type="ORF">A1O3_07490</name>
</gene>
<keyword evidence="6" id="KW-1185">Reference proteome</keyword>
<dbReference type="GeneID" id="19171588"/>
<dbReference type="HOGENOM" id="CLU_010194_13_3_1"/>
<feature type="compositionally biased region" description="Polar residues" evidence="4">
    <location>
        <begin position="1"/>
        <end position="11"/>
    </location>
</feature>
<evidence type="ECO:0000313" key="5">
    <source>
        <dbReference type="EMBL" id="EXJ81200.1"/>
    </source>
</evidence>
<dbReference type="SUPFAM" id="SSF51735">
    <property type="entry name" value="NAD(P)-binding Rossmann-fold domains"/>
    <property type="match status" value="1"/>
</dbReference>
<keyword evidence="3" id="KW-0560">Oxidoreductase</keyword>
<dbReference type="InterPro" id="IPR036291">
    <property type="entry name" value="NAD(P)-bd_dom_sf"/>
</dbReference>
<dbReference type="STRING" id="1182542.W9XV15"/>
<dbReference type="PANTHER" id="PTHR44229:SF4">
    <property type="entry name" value="15-HYDROXYPROSTAGLANDIN DEHYDROGENASE [NAD(+)]"/>
    <property type="match status" value="1"/>
</dbReference>
<evidence type="ECO:0000313" key="6">
    <source>
        <dbReference type="Proteomes" id="UP000019478"/>
    </source>
</evidence>
<name>W9XV15_9EURO</name>
<dbReference type="PANTHER" id="PTHR44229">
    <property type="entry name" value="15-HYDROXYPROSTAGLANDIN DEHYDROGENASE [NAD(+)]"/>
    <property type="match status" value="1"/>
</dbReference>
<evidence type="ECO:0000256" key="3">
    <source>
        <dbReference type="ARBA" id="ARBA00023002"/>
    </source>
</evidence>
<protein>
    <recommendedName>
        <fullName evidence="7">Alcohol dehydrogenase</fullName>
    </recommendedName>
</protein>
<evidence type="ECO:0000256" key="4">
    <source>
        <dbReference type="SAM" id="MobiDB-lite"/>
    </source>
</evidence>
<dbReference type="RefSeq" id="XP_007735788.1">
    <property type="nucleotide sequence ID" value="XM_007737598.1"/>
</dbReference>
<feature type="region of interest" description="Disordered" evidence="4">
    <location>
        <begin position="1"/>
        <end position="25"/>
    </location>
</feature>
<comment type="similarity">
    <text evidence="1">Belongs to the short-chain dehydrogenases/reductases (SDR) family.</text>
</comment>
<dbReference type="InterPro" id="IPR020904">
    <property type="entry name" value="Sc_DH/Rdtase_CS"/>
</dbReference>
<dbReference type="AlphaFoldDB" id="W9XV15"/>
<proteinExistence type="inferred from homology"/>
<keyword evidence="2" id="KW-0521">NADP</keyword>
<dbReference type="Proteomes" id="UP000019478">
    <property type="component" value="Unassembled WGS sequence"/>
</dbReference>
<dbReference type="OrthoDB" id="5371740at2759"/>
<reference evidence="5 6" key="1">
    <citation type="submission" date="2013-03" db="EMBL/GenBank/DDBJ databases">
        <title>The Genome Sequence of Capronia epimyces CBS 606.96.</title>
        <authorList>
            <consortium name="The Broad Institute Genomics Platform"/>
            <person name="Cuomo C."/>
            <person name="de Hoog S."/>
            <person name="Gorbushina A."/>
            <person name="Walker B."/>
            <person name="Young S.K."/>
            <person name="Zeng Q."/>
            <person name="Gargeya S."/>
            <person name="Fitzgerald M."/>
            <person name="Haas B."/>
            <person name="Abouelleil A."/>
            <person name="Allen A.W."/>
            <person name="Alvarado L."/>
            <person name="Arachchi H.M."/>
            <person name="Berlin A.M."/>
            <person name="Chapman S.B."/>
            <person name="Gainer-Dewar J."/>
            <person name="Goldberg J."/>
            <person name="Griggs A."/>
            <person name="Gujja S."/>
            <person name="Hansen M."/>
            <person name="Howarth C."/>
            <person name="Imamovic A."/>
            <person name="Ireland A."/>
            <person name="Larimer J."/>
            <person name="McCowan C."/>
            <person name="Murphy C."/>
            <person name="Pearson M."/>
            <person name="Poon T.W."/>
            <person name="Priest M."/>
            <person name="Roberts A."/>
            <person name="Saif S."/>
            <person name="Shea T."/>
            <person name="Sisk P."/>
            <person name="Sykes S."/>
            <person name="Wortman J."/>
            <person name="Nusbaum C."/>
            <person name="Birren B."/>
        </authorList>
    </citation>
    <scope>NUCLEOTIDE SEQUENCE [LARGE SCALE GENOMIC DNA]</scope>
    <source>
        <strain evidence="5 6">CBS 606.96</strain>
    </source>
</reference>
<dbReference type="EMBL" id="AMGY01000006">
    <property type="protein sequence ID" value="EXJ81200.1"/>
    <property type="molecule type" value="Genomic_DNA"/>
</dbReference>
<dbReference type="eggNOG" id="KOG4169">
    <property type="taxonomic scope" value="Eukaryota"/>
</dbReference>
<sequence length="391" mass="41150">MSLPSPSTAPRDQNGDGNSDGDGVIPFGTTVIHSDRVNLSTPILYSNLRDKTIVITGGASGFGATCFRAWASDGANVIIGDINSTKGTELVAAVRQATGNSHLHFLPLDVTSWASQAAFFKQAAELSPHGGIDCVVANAGIADAKENAAFEEPPDYEHYQHSPSDADGETAPQAPSLKTLDVNLYGLIYTAHLALSYLARNPDSQACNVQTPAAPRDRHLLLVSSIAGLAGLPSQPLYAAAKHGVVGLFRTLRLITPIKHGIRVNMINPYFVDTPILGTLGSLVLAGGGMATIDSVLDATTRLVADQGIIGRALVIGPKTAAEHARIVGLELDAADQAVWDVHADDFEQSDLFTRRIIGVTNLVTRARGWAGVATDIANKASSGFWRALGY</sequence>